<evidence type="ECO:0000256" key="1">
    <source>
        <dbReference type="SAM" id="MobiDB-lite"/>
    </source>
</evidence>
<dbReference type="PANTHER" id="PTHR32289">
    <property type="entry name" value="PROTEIN FAM167A"/>
    <property type="match status" value="1"/>
</dbReference>
<gene>
    <name evidence="2" type="ORF">BRAFLDRAFT_117044</name>
</gene>
<protein>
    <recommendedName>
        <fullName evidence="3">Protein FAM167A</fullName>
    </recommendedName>
</protein>
<name>C3YMR0_BRAFL</name>
<dbReference type="EMBL" id="GG666531">
    <property type="protein sequence ID" value="EEN58401.1"/>
    <property type="molecule type" value="Genomic_DNA"/>
</dbReference>
<feature type="compositionally biased region" description="Basic and acidic residues" evidence="1">
    <location>
        <begin position="1"/>
        <end position="12"/>
    </location>
</feature>
<accession>C3YMR0</accession>
<feature type="region of interest" description="Disordered" evidence="1">
    <location>
        <begin position="1"/>
        <end position="58"/>
    </location>
</feature>
<proteinExistence type="predicted"/>
<dbReference type="eggNOG" id="ENOG502SDCS">
    <property type="taxonomic scope" value="Eukaryota"/>
</dbReference>
<feature type="compositionally biased region" description="Low complexity" evidence="1">
    <location>
        <begin position="13"/>
        <end position="23"/>
    </location>
</feature>
<evidence type="ECO:0000313" key="2">
    <source>
        <dbReference type="EMBL" id="EEN58401.1"/>
    </source>
</evidence>
<sequence length="225" mass="25253">MEVITRRLEEFSSRPPSFDSSPEALTTVRRPWLPEPAAEKPVPCVNGVGPNDTSMQDRKGGIESALAWLRKELLEMRSQDQALIQQLMKLHVGIQELKAEQDACALYDLDDDDDDDELFYDSDVDTDSSHSDSECYRSSKYTKISAGKKSRRFCKNSEEGAQDLGACFDTSSQAIHQLWFILSYGLSCMSYDCLSVSYRRPRPVHVAGQVLWICTVGLGHFEDGA</sequence>
<dbReference type="InterPro" id="IPR051771">
    <property type="entry name" value="FAM167_domain"/>
</dbReference>
<organism>
    <name type="scientific">Branchiostoma floridae</name>
    <name type="common">Florida lancelet</name>
    <name type="synonym">Amphioxus</name>
    <dbReference type="NCBI Taxonomy" id="7739"/>
    <lineage>
        <taxon>Eukaryota</taxon>
        <taxon>Metazoa</taxon>
        <taxon>Chordata</taxon>
        <taxon>Cephalochordata</taxon>
        <taxon>Leptocardii</taxon>
        <taxon>Amphioxiformes</taxon>
        <taxon>Branchiostomatidae</taxon>
        <taxon>Branchiostoma</taxon>
    </lineage>
</organism>
<reference evidence="2" key="1">
    <citation type="journal article" date="2008" name="Nature">
        <title>The amphioxus genome and the evolution of the chordate karyotype.</title>
        <authorList>
            <consortium name="US DOE Joint Genome Institute (JGI-PGF)"/>
            <person name="Putnam N.H."/>
            <person name="Butts T."/>
            <person name="Ferrier D.E.K."/>
            <person name="Furlong R.F."/>
            <person name="Hellsten U."/>
            <person name="Kawashima T."/>
            <person name="Robinson-Rechavi M."/>
            <person name="Shoguchi E."/>
            <person name="Terry A."/>
            <person name="Yu J.-K."/>
            <person name="Benito-Gutierrez E.L."/>
            <person name="Dubchak I."/>
            <person name="Garcia-Fernandez J."/>
            <person name="Gibson-Brown J.J."/>
            <person name="Grigoriev I.V."/>
            <person name="Horton A.C."/>
            <person name="de Jong P.J."/>
            <person name="Jurka J."/>
            <person name="Kapitonov V.V."/>
            <person name="Kohara Y."/>
            <person name="Kuroki Y."/>
            <person name="Lindquist E."/>
            <person name="Lucas S."/>
            <person name="Osoegawa K."/>
            <person name="Pennacchio L.A."/>
            <person name="Salamov A.A."/>
            <person name="Satou Y."/>
            <person name="Sauka-Spengler T."/>
            <person name="Schmutz J."/>
            <person name="Shin-I T."/>
            <person name="Toyoda A."/>
            <person name="Bronner-Fraser M."/>
            <person name="Fujiyama A."/>
            <person name="Holland L.Z."/>
            <person name="Holland P.W.H."/>
            <person name="Satoh N."/>
            <person name="Rokhsar D.S."/>
        </authorList>
    </citation>
    <scope>NUCLEOTIDE SEQUENCE [LARGE SCALE GENOMIC DNA]</scope>
    <source>
        <strain evidence="2">S238N-H82</strain>
        <tissue evidence="2">Testes</tissue>
    </source>
</reference>
<dbReference type="InParanoid" id="C3YMR0"/>
<dbReference type="PANTHER" id="PTHR32289:SF5">
    <property type="entry name" value="TRANSMEMBRANE 74B, OPPOSITE STRAND"/>
    <property type="match status" value="1"/>
</dbReference>
<dbReference type="AlphaFoldDB" id="C3YMR0"/>
<evidence type="ECO:0008006" key="3">
    <source>
        <dbReference type="Google" id="ProtNLM"/>
    </source>
</evidence>